<evidence type="ECO:0000313" key="1">
    <source>
        <dbReference type="EMBL" id="KAH7858302.1"/>
    </source>
</evidence>
<protein>
    <submittedName>
        <fullName evidence="1">Uncharacterized protein</fullName>
    </submittedName>
</protein>
<dbReference type="Proteomes" id="UP000828048">
    <property type="component" value="Chromosome 3"/>
</dbReference>
<proteinExistence type="predicted"/>
<accession>A0ACB7YXC7</accession>
<organism evidence="1 2">
    <name type="scientific">Vaccinium darrowii</name>
    <dbReference type="NCBI Taxonomy" id="229202"/>
    <lineage>
        <taxon>Eukaryota</taxon>
        <taxon>Viridiplantae</taxon>
        <taxon>Streptophyta</taxon>
        <taxon>Embryophyta</taxon>
        <taxon>Tracheophyta</taxon>
        <taxon>Spermatophyta</taxon>
        <taxon>Magnoliopsida</taxon>
        <taxon>eudicotyledons</taxon>
        <taxon>Gunneridae</taxon>
        <taxon>Pentapetalae</taxon>
        <taxon>asterids</taxon>
        <taxon>Ericales</taxon>
        <taxon>Ericaceae</taxon>
        <taxon>Vaccinioideae</taxon>
        <taxon>Vaccinieae</taxon>
        <taxon>Vaccinium</taxon>
    </lineage>
</organism>
<comment type="caution">
    <text evidence="1">The sequence shown here is derived from an EMBL/GenBank/DDBJ whole genome shotgun (WGS) entry which is preliminary data.</text>
</comment>
<dbReference type="EMBL" id="CM037153">
    <property type="protein sequence ID" value="KAH7858302.1"/>
    <property type="molecule type" value="Genomic_DNA"/>
</dbReference>
<name>A0ACB7YXC7_9ERIC</name>
<reference evidence="1 2" key="1">
    <citation type="journal article" date="2021" name="Hortic Res">
        <title>High-quality reference genome and annotation aids understanding of berry development for evergreen blueberry (Vaccinium darrowii).</title>
        <authorList>
            <person name="Yu J."/>
            <person name="Hulse-Kemp A.M."/>
            <person name="Babiker E."/>
            <person name="Staton M."/>
        </authorList>
    </citation>
    <scope>NUCLEOTIDE SEQUENCE [LARGE SCALE GENOMIC DNA]</scope>
    <source>
        <strain evidence="2">cv. NJ 8807/NJ 8810</strain>
        <tissue evidence="1">Young leaf</tissue>
    </source>
</reference>
<keyword evidence="2" id="KW-1185">Reference proteome</keyword>
<gene>
    <name evidence="1" type="ORF">Vadar_022161</name>
</gene>
<sequence length="197" mass="21701">MFTNLTEDALCKVLGPEKHGRLRTFGKGVTLTKLSVLSQMSSHLAQLHEENVQYKSQVAHMQDTIDDLKKNQAQNAAMAEGTPTTPIVSPSRQLQVAFDWTRMGEVVAEGRWSSNDPNELVHHIPLGPNAMRVWVDVPKKGEAFCGGLQVLWKTLKMLLGLLLHGLLTRFLWTLCQGQTGSVSSGLVSKKENGVVDT</sequence>
<evidence type="ECO:0000313" key="2">
    <source>
        <dbReference type="Proteomes" id="UP000828048"/>
    </source>
</evidence>